<evidence type="ECO:0000256" key="9">
    <source>
        <dbReference type="SAM" id="SignalP"/>
    </source>
</evidence>
<dbReference type="Pfam" id="PF01471">
    <property type="entry name" value="PG_binding_1"/>
    <property type="match status" value="1"/>
</dbReference>
<feature type="region of interest" description="Disordered" evidence="8">
    <location>
        <begin position="636"/>
        <end position="715"/>
    </location>
</feature>
<dbReference type="Pfam" id="PF03734">
    <property type="entry name" value="YkuD"/>
    <property type="match status" value="1"/>
</dbReference>
<evidence type="ECO:0000256" key="1">
    <source>
        <dbReference type="ARBA" id="ARBA00004752"/>
    </source>
</evidence>
<keyword evidence="4 7" id="KW-0133">Cell shape</keyword>
<name>A0A8H8WPR5_9HYPH</name>
<dbReference type="EMBL" id="AP024145">
    <property type="protein sequence ID" value="BCM82072.1"/>
    <property type="molecule type" value="Genomic_DNA"/>
</dbReference>
<proteinExistence type="inferred from homology"/>
<organism evidence="11 12">
    <name type="scientific">Methylobacterium indicum</name>
    <dbReference type="NCBI Taxonomy" id="1775910"/>
    <lineage>
        <taxon>Bacteria</taxon>
        <taxon>Pseudomonadati</taxon>
        <taxon>Pseudomonadota</taxon>
        <taxon>Alphaproteobacteria</taxon>
        <taxon>Hyphomicrobiales</taxon>
        <taxon>Methylobacteriaceae</taxon>
        <taxon>Methylobacterium</taxon>
    </lineage>
</organism>
<evidence type="ECO:0000259" key="10">
    <source>
        <dbReference type="PROSITE" id="PS52029"/>
    </source>
</evidence>
<protein>
    <recommendedName>
        <fullName evidence="10">L,D-TPase catalytic domain-containing protein</fullName>
    </recommendedName>
</protein>
<comment type="pathway">
    <text evidence="1 7">Cell wall biogenesis; peptidoglycan biosynthesis.</text>
</comment>
<evidence type="ECO:0000256" key="5">
    <source>
        <dbReference type="ARBA" id="ARBA00022984"/>
    </source>
</evidence>
<dbReference type="CDD" id="cd16913">
    <property type="entry name" value="YkuD_like"/>
    <property type="match status" value="1"/>
</dbReference>
<feature type="signal peptide" evidence="9">
    <location>
        <begin position="1"/>
        <end position="32"/>
    </location>
</feature>
<evidence type="ECO:0000256" key="8">
    <source>
        <dbReference type="SAM" id="MobiDB-lite"/>
    </source>
</evidence>
<feature type="chain" id="PRO_5034151235" description="L,D-TPase catalytic domain-containing protein" evidence="9">
    <location>
        <begin position="33"/>
        <end position="715"/>
    </location>
</feature>
<reference evidence="11" key="1">
    <citation type="submission" date="2020-11" db="EMBL/GenBank/DDBJ databases">
        <title>Complete genome sequence of a novel pathogenic Methylobacterium strain isolated from rice in Vietnam.</title>
        <authorList>
            <person name="Lai K."/>
            <person name="Okazaki S."/>
            <person name="Higashi K."/>
            <person name="Mori H."/>
            <person name="Toyoda A."/>
            <person name="Kurokawa K."/>
        </authorList>
    </citation>
    <scope>NUCLEOTIDE SEQUENCE</scope>
    <source>
        <strain evidence="11">VL1</strain>
    </source>
</reference>
<dbReference type="SUPFAM" id="SSF47090">
    <property type="entry name" value="PGBD-like"/>
    <property type="match status" value="1"/>
</dbReference>
<dbReference type="GO" id="GO:0008360">
    <property type="term" value="P:regulation of cell shape"/>
    <property type="evidence" value="ECO:0007669"/>
    <property type="project" value="UniProtKB-UniRule"/>
</dbReference>
<dbReference type="InterPro" id="IPR052905">
    <property type="entry name" value="LD-transpeptidase_YkuD-like"/>
</dbReference>
<evidence type="ECO:0000256" key="7">
    <source>
        <dbReference type="PROSITE-ProRule" id="PRU01373"/>
    </source>
</evidence>
<feature type="region of interest" description="Disordered" evidence="8">
    <location>
        <begin position="62"/>
        <end position="150"/>
    </location>
</feature>
<dbReference type="SUPFAM" id="SSF141523">
    <property type="entry name" value="L,D-transpeptidase catalytic domain-like"/>
    <property type="match status" value="1"/>
</dbReference>
<dbReference type="Gene3D" id="1.10.101.10">
    <property type="entry name" value="PGBD-like superfamily/PGBD"/>
    <property type="match status" value="1"/>
</dbReference>
<feature type="active site" description="Proton donor/acceptor" evidence="7">
    <location>
        <position position="537"/>
    </location>
</feature>
<evidence type="ECO:0000256" key="3">
    <source>
        <dbReference type="ARBA" id="ARBA00022679"/>
    </source>
</evidence>
<evidence type="ECO:0000256" key="6">
    <source>
        <dbReference type="ARBA" id="ARBA00023316"/>
    </source>
</evidence>
<keyword evidence="5 7" id="KW-0573">Peptidoglycan synthesis</keyword>
<sequence>MAPKRRTGRNVGAAATLAVLLAAQLGQPGARAEGVAAAAAGEAAASTPVPVAAAPAITTIPDRAAPAAAPPESAAPKAEIPGSELPKGDLPKGDSPKSEGPKAATAAVSPEVVPVPPATPPAAPTPPAPDAPPAPGESAAPALPAPAPGDPVAEAVAARLADPSFTLIRRLNTKQREAMQAFYALGAFKSVWLTESGWSDAAKAVIARLQAAGEDGLDPLAYPIPLLDPPHATAADRAEADLKLSAAAVLYARDARGGRLEPSRLSRFITPKLDLPGADAVLTRLTPAGTNAGALLQAYNPGQPGYLALKAKLASLRAQQPNRAVPMVRLPKGPALKAGMHDARVPLIRARFGLTGAQDATAYDEGVATAVASFQRQRGMKASGVLDPATVAALAGPSPDRQEADLLANMERWRWLPADLGRTHVFVNIPEYKVRVIRDGRVLDEARVIVGKPDSPTPIFSGEMTYAVVNPSWTVPPSILKSQFLPGLARDPNYAARLGYQVVKRGNGIAIRQPPGERNALGFIKFMFPNDHAVYLHDTPNRTLFSRSERALSHGCVRVDDPFRFAQVVLGSHWPQERLQKLIGKGERTVMLPEKLPVHLAYFTLEADANGTLRSLPDLYGVNARVKVALGLSNEALPPEAGHKPKVAAPKVAKPKPTGTPAATPHRDRDLAQQTAPRPAPRRPVATATEPQEPAAVQPAPDYFGETGAIRRGWW</sequence>
<evidence type="ECO:0000256" key="2">
    <source>
        <dbReference type="ARBA" id="ARBA00005992"/>
    </source>
</evidence>
<dbReference type="GO" id="GO:0009252">
    <property type="term" value="P:peptidoglycan biosynthetic process"/>
    <property type="evidence" value="ECO:0007669"/>
    <property type="project" value="UniProtKB-UniPathway"/>
</dbReference>
<dbReference type="GO" id="GO:0071555">
    <property type="term" value="P:cell wall organization"/>
    <property type="evidence" value="ECO:0007669"/>
    <property type="project" value="UniProtKB-UniRule"/>
</dbReference>
<evidence type="ECO:0000313" key="11">
    <source>
        <dbReference type="EMBL" id="BCM82072.1"/>
    </source>
</evidence>
<dbReference type="InterPro" id="IPR036366">
    <property type="entry name" value="PGBDSf"/>
</dbReference>
<feature type="compositionally biased region" description="Pro residues" evidence="8">
    <location>
        <begin position="113"/>
        <end position="135"/>
    </location>
</feature>
<evidence type="ECO:0000313" key="12">
    <source>
        <dbReference type="Proteomes" id="UP000663508"/>
    </source>
</evidence>
<feature type="compositionally biased region" description="Low complexity" evidence="8">
    <location>
        <begin position="62"/>
        <end position="81"/>
    </location>
</feature>
<dbReference type="RefSeq" id="WP_207181308.1">
    <property type="nucleotide sequence ID" value="NZ_AP024145.1"/>
</dbReference>
<evidence type="ECO:0000256" key="4">
    <source>
        <dbReference type="ARBA" id="ARBA00022960"/>
    </source>
</evidence>
<feature type="compositionally biased region" description="Low complexity" evidence="8">
    <location>
        <begin position="683"/>
        <end position="701"/>
    </location>
</feature>
<dbReference type="GO" id="GO:0004180">
    <property type="term" value="F:carboxypeptidase activity"/>
    <property type="evidence" value="ECO:0007669"/>
    <property type="project" value="UniProtKB-ARBA"/>
</dbReference>
<dbReference type="AlphaFoldDB" id="A0A8H8WPR5"/>
<keyword evidence="6 7" id="KW-0961">Cell wall biogenesis/degradation</keyword>
<dbReference type="InterPro" id="IPR036365">
    <property type="entry name" value="PGBD-like_sf"/>
</dbReference>
<feature type="active site" description="Nucleophile" evidence="7">
    <location>
        <position position="556"/>
    </location>
</feature>
<feature type="domain" description="L,D-TPase catalytic" evidence="10">
    <location>
        <begin position="423"/>
        <end position="592"/>
    </location>
</feature>
<dbReference type="PROSITE" id="PS52029">
    <property type="entry name" value="LD_TPASE"/>
    <property type="match status" value="1"/>
</dbReference>
<dbReference type="Gene3D" id="2.40.440.10">
    <property type="entry name" value="L,D-transpeptidase catalytic domain-like"/>
    <property type="match status" value="1"/>
</dbReference>
<dbReference type="InterPro" id="IPR002477">
    <property type="entry name" value="Peptidoglycan-bd-like"/>
</dbReference>
<dbReference type="UniPathway" id="UPA00219"/>
<dbReference type="KEGG" id="mind:mvi_05330"/>
<dbReference type="GO" id="GO:0016740">
    <property type="term" value="F:transferase activity"/>
    <property type="evidence" value="ECO:0007669"/>
    <property type="project" value="UniProtKB-KW"/>
</dbReference>
<dbReference type="PANTHER" id="PTHR41533:SF2">
    <property type="entry name" value="BLR7131 PROTEIN"/>
    <property type="match status" value="1"/>
</dbReference>
<feature type="compositionally biased region" description="Basic and acidic residues" evidence="8">
    <location>
        <begin position="86"/>
        <end position="100"/>
    </location>
</feature>
<dbReference type="PANTHER" id="PTHR41533">
    <property type="entry name" value="L,D-TRANSPEPTIDASE HI_1667-RELATED"/>
    <property type="match status" value="1"/>
</dbReference>
<feature type="compositionally biased region" description="Low complexity" evidence="8">
    <location>
        <begin position="647"/>
        <end position="664"/>
    </location>
</feature>
<comment type="similarity">
    <text evidence="2">Belongs to the YkuD family.</text>
</comment>
<dbReference type="InterPro" id="IPR045380">
    <property type="entry name" value="LD_TPept_scaffold_dom"/>
</dbReference>
<dbReference type="InterPro" id="IPR038063">
    <property type="entry name" value="Transpep_catalytic_dom"/>
</dbReference>
<dbReference type="Proteomes" id="UP000663508">
    <property type="component" value="Chromosome"/>
</dbReference>
<feature type="compositionally biased region" description="Low complexity" evidence="8">
    <location>
        <begin position="103"/>
        <end position="112"/>
    </location>
</feature>
<accession>A0A8H8WPR5</accession>
<dbReference type="InterPro" id="IPR005490">
    <property type="entry name" value="LD_TPept_cat_dom"/>
</dbReference>
<keyword evidence="9" id="KW-0732">Signal</keyword>
<keyword evidence="3" id="KW-0808">Transferase</keyword>
<dbReference type="Pfam" id="PF20142">
    <property type="entry name" value="Scaffold"/>
    <property type="match status" value="1"/>
</dbReference>
<gene>
    <name evidence="11" type="ORF">mvi_05330</name>
</gene>